<sequence length="118" mass="13252">MVAFPPGEPQTVCALCENHFEVYDVEFASTYANLVCQACDAGAVTSSDEEPATGRAYLQRESDDPIDSAVVADIGDNPVFIDGQQCWRRYKFGGWVTRLDEHDCESVEEFRRLHRDDV</sequence>
<evidence type="ECO:0000313" key="1">
    <source>
        <dbReference type="EMBL" id="SEQ51416.1"/>
    </source>
</evidence>
<dbReference type="STRING" id="1186196.SAMN04489841_1937"/>
<protein>
    <submittedName>
        <fullName evidence="1">Uncharacterized protein</fullName>
    </submittedName>
</protein>
<dbReference type="EMBL" id="FOFD01000002">
    <property type="protein sequence ID" value="SEQ51416.1"/>
    <property type="molecule type" value="Genomic_DNA"/>
</dbReference>
<keyword evidence="2" id="KW-1185">Reference proteome</keyword>
<dbReference type="AlphaFoldDB" id="A0A1H9GMV3"/>
<evidence type="ECO:0000313" key="2">
    <source>
        <dbReference type="Proteomes" id="UP000199114"/>
    </source>
</evidence>
<reference evidence="2" key="1">
    <citation type="submission" date="2016-10" db="EMBL/GenBank/DDBJ databases">
        <authorList>
            <person name="Varghese N."/>
            <person name="Submissions S."/>
        </authorList>
    </citation>
    <scope>NUCLEOTIDE SEQUENCE [LARGE SCALE GENOMIC DNA]</scope>
    <source>
        <strain evidence="2">DSM 25055</strain>
    </source>
</reference>
<dbReference type="OrthoDB" id="197359at2157"/>
<organism evidence="1 2">
    <name type="scientific">Natrinema salaciae</name>
    <dbReference type="NCBI Taxonomy" id="1186196"/>
    <lineage>
        <taxon>Archaea</taxon>
        <taxon>Methanobacteriati</taxon>
        <taxon>Methanobacteriota</taxon>
        <taxon>Stenosarchaea group</taxon>
        <taxon>Halobacteria</taxon>
        <taxon>Halobacteriales</taxon>
        <taxon>Natrialbaceae</taxon>
        <taxon>Natrinema</taxon>
    </lineage>
</organism>
<name>A0A1H9GMV3_9EURY</name>
<gene>
    <name evidence="1" type="ORF">SAMN04489841_1937</name>
</gene>
<accession>A0A1H9GMV3</accession>
<proteinExistence type="predicted"/>
<dbReference type="Proteomes" id="UP000199114">
    <property type="component" value="Unassembled WGS sequence"/>
</dbReference>